<dbReference type="RefSeq" id="WP_089948436.1">
    <property type="nucleotide sequence ID" value="NZ_FNOI01000009.1"/>
</dbReference>
<dbReference type="InterPro" id="IPR035906">
    <property type="entry name" value="MetI-like_sf"/>
</dbReference>
<keyword evidence="3" id="KW-1003">Cell membrane</keyword>
<feature type="transmembrane region" description="Helical" evidence="7">
    <location>
        <begin position="72"/>
        <end position="94"/>
    </location>
</feature>
<comment type="subcellular location">
    <subcellularLocation>
        <location evidence="1 7">Cell membrane</location>
        <topology evidence="1 7">Multi-pass membrane protein</topology>
    </subcellularLocation>
</comment>
<dbReference type="Proteomes" id="UP000199441">
    <property type="component" value="Unassembled WGS sequence"/>
</dbReference>
<keyword evidence="6 7" id="KW-0472">Membrane</keyword>
<dbReference type="InterPro" id="IPR050366">
    <property type="entry name" value="BP-dependent_transpt_permease"/>
</dbReference>
<reference evidence="10" key="1">
    <citation type="submission" date="2016-10" db="EMBL/GenBank/DDBJ databases">
        <authorList>
            <person name="Varghese N."/>
            <person name="Submissions S."/>
        </authorList>
    </citation>
    <scope>NUCLEOTIDE SEQUENCE [LARGE SCALE GENOMIC DNA]</scope>
    <source>
        <strain evidence="10">DSM 26922</strain>
    </source>
</reference>
<evidence type="ECO:0000256" key="6">
    <source>
        <dbReference type="ARBA" id="ARBA00023136"/>
    </source>
</evidence>
<evidence type="ECO:0000256" key="5">
    <source>
        <dbReference type="ARBA" id="ARBA00022989"/>
    </source>
</evidence>
<keyword evidence="4 7" id="KW-0812">Transmembrane</keyword>
<dbReference type="Pfam" id="PF00528">
    <property type="entry name" value="BPD_transp_1"/>
    <property type="match status" value="1"/>
</dbReference>
<keyword evidence="10" id="KW-1185">Reference proteome</keyword>
<feature type="domain" description="ABC transmembrane type-1" evidence="8">
    <location>
        <begin position="70"/>
        <end position="259"/>
    </location>
</feature>
<proteinExistence type="inferred from homology"/>
<name>A0A1H3CR34_9RHOB</name>
<organism evidence="9 10">
    <name type="scientific">Litoreibacter albidus</name>
    <dbReference type="NCBI Taxonomy" id="670155"/>
    <lineage>
        <taxon>Bacteria</taxon>
        <taxon>Pseudomonadati</taxon>
        <taxon>Pseudomonadota</taxon>
        <taxon>Alphaproteobacteria</taxon>
        <taxon>Rhodobacterales</taxon>
        <taxon>Roseobacteraceae</taxon>
        <taxon>Litoreibacter</taxon>
    </lineage>
</organism>
<protein>
    <submittedName>
        <fullName evidence="9">Peptide/nickel transport system permease protein</fullName>
    </submittedName>
</protein>
<dbReference type="SUPFAM" id="SSF161098">
    <property type="entry name" value="MetI-like"/>
    <property type="match status" value="1"/>
</dbReference>
<keyword evidence="2 7" id="KW-0813">Transport</keyword>
<evidence type="ECO:0000313" key="9">
    <source>
        <dbReference type="EMBL" id="SDX55879.1"/>
    </source>
</evidence>
<accession>A0A1H3CR34</accession>
<dbReference type="PROSITE" id="PS50928">
    <property type="entry name" value="ABC_TM1"/>
    <property type="match status" value="1"/>
</dbReference>
<evidence type="ECO:0000256" key="4">
    <source>
        <dbReference type="ARBA" id="ARBA00022692"/>
    </source>
</evidence>
<dbReference type="PANTHER" id="PTHR43386:SF25">
    <property type="entry name" value="PEPTIDE ABC TRANSPORTER PERMEASE PROTEIN"/>
    <property type="match status" value="1"/>
</dbReference>
<evidence type="ECO:0000259" key="8">
    <source>
        <dbReference type="PROSITE" id="PS50928"/>
    </source>
</evidence>
<dbReference type="STRING" id="670155.SAMN04488001_3505"/>
<feature type="transmembrane region" description="Helical" evidence="7">
    <location>
        <begin position="133"/>
        <end position="151"/>
    </location>
</feature>
<keyword evidence="5 7" id="KW-1133">Transmembrane helix</keyword>
<evidence type="ECO:0000256" key="3">
    <source>
        <dbReference type="ARBA" id="ARBA00022475"/>
    </source>
</evidence>
<dbReference type="EMBL" id="FNOI01000009">
    <property type="protein sequence ID" value="SDX55879.1"/>
    <property type="molecule type" value="Genomic_DNA"/>
</dbReference>
<feature type="transmembrane region" description="Helical" evidence="7">
    <location>
        <begin position="237"/>
        <end position="258"/>
    </location>
</feature>
<dbReference type="CDD" id="cd06261">
    <property type="entry name" value="TM_PBP2"/>
    <property type="match status" value="1"/>
</dbReference>
<dbReference type="GO" id="GO:0055085">
    <property type="term" value="P:transmembrane transport"/>
    <property type="evidence" value="ECO:0007669"/>
    <property type="project" value="InterPro"/>
</dbReference>
<comment type="similarity">
    <text evidence="7">Belongs to the binding-protein-dependent transport system permease family.</text>
</comment>
<evidence type="ECO:0000256" key="1">
    <source>
        <dbReference type="ARBA" id="ARBA00004651"/>
    </source>
</evidence>
<dbReference type="Gene3D" id="1.10.3720.10">
    <property type="entry name" value="MetI-like"/>
    <property type="match status" value="1"/>
</dbReference>
<gene>
    <name evidence="9" type="ORF">SAMN04488001_3505</name>
</gene>
<dbReference type="InterPro" id="IPR000515">
    <property type="entry name" value="MetI-like"/>
</dbReference>
<evidence type="ECO:0000256" key="7">
    <source>
        <dbReference type="RuleBase" id="RU363032"/>
    </source>
</evidence>
<dbReference type="InterPro" id="IPR025966">
    <property type="entry name" value="OppC_N"/>
</dbReference>
<dbReference type="AlphaFoldDB" id="A0A1H3CR34"/>
<dbReference type="OrthoDB" id="9766870at2"/>
<feature type="transmembrane region" description="Helical" evidence="7">
    <location>
        <begin position="7"/>
        <end position="29"/>
    </location>
</feature>
<sequence length="273" mass="29514">MKLQIPFVVKCAMGFVALFVAFAIFGQWLSPYEFRETSLLNRLKPPGTEGYILGTDARGRDVLVRLAVGAQITLIVAIVGTVIGAMLGSLLGIIAAAKRGWTENAIVAAIDVQASLPIIVVALFVLAMFDNSFTLFLLLIGLTGWEVYARLMRGAVLSAKEHGYVTAVRALGASPARIYLGHILPNVASIALVQFTINLPLTILLETALSFLGLGVQPPLTSLGQMMSEGRDRLLTAWWLTLFPGTIIFLLALSVSLIGDWLRDHLDPTLKSR</sequence>
<evidence type="ECO:0000313" key="10">
    <source>
        <dbReference type="Proteomes" id="UP000199441"/>
    </source>
</evidence>
<feature type="transmembrane region" description="Helical" evidence="7">
    <location>
        <begin position="106"/>
        <end position="127"/>
    </location>
</feature>
<feature type="transmembrane region" description="Helical" evidence="7">
    <location>
        <begin position="192"/>
        <end position="216"/>
    </location>
</feature>
<dbReference type="PANTHER" id="PTHR43386">
    <property type="entry name" value="OLIGOPEPTIDE TRANSPORT SYSTEM PERMEASE PROTEIN APPC"/>
    <property type="match status" value="1"/>
</dbReference>
<dbReference type="Pfam" id="PF12911">
    <property type="entry name" value="OppC_N"/>
    <property type="match status" value="1"/>
</dbReference>
<dbReference type="GO" id="GO:0005886">
    <property type="term" value="C:plasma membrane"/>
    <property type="evidence" value="ECO:0007669"/>
    <property type="project" value="UniProtKB-SubCell"/>
</dbReference>
<evidence type="ECO:0000256" key="2">
    <source>
        <dbReference type="ARBA" id="ARBA00022448"/>
    </source>
</evidence>